<organism evidence="4 5">
    <name type="scientific">Mycena venus</name>
    <dbReference type="NCBI Taxonomy" id="2733690"/>
    <lineage>
        <taxon>Eukaryota</taxon>
        <taxon>Fungi</taxon>
        <taxon>Dikarya</taxon>
        <taxon>Basidiomycota</taxon>
        <taxon>Agaricomycotina</taxon>
        <taxon>Agaricomycetes</taxon>
        <taxon>Agaricomycetidae</taxon>
        <taxon>Agaricales</taxon>
        <taxon>Marasmiineae</taxon>
        <taxon>Mycenaceae</taxon>
        <taxon>Mycena</taxon>
    </lineage>
</organism>
<dbReference type="AlphaFoldDB" id="A0A8H6Z6F3"/>
<feature type="region of interest" description="Disordered" evidence="2">
    <location>
        <begin position="657"/>
        <end position="680"/>
    </location>
</feature>
<accession>A0A8H6Z6F3</accession>
<protein>
    <submittedName>
        <fullName evidence="4">CxC2 domain-containing protein</fullName>
    </submittedName>
</protein>
<keyword evidence="5" id="KW-1185">Reference proteome</keyword>
<reference evidence="4" key="1">
    <citation type="submission" date="2020-05" db="EMBL/GenBank/DDBJ databases">
        <title>Mycena genomes resolve the evolution of fungal bioluminescence.</title>
        <authorList>
            <person name="Tsai I.J."/>
        </authorList>
    </citation>
    <scope>NUCLEOTIDE SEQUENCE</scope>
    <source>
        <strain evidence="4">CCC161011</strain>
    </source>
</reference>
<dbReference type="Pfam" id="PF18803">
    <property type="entry name" value="CxC2"/>
    <property type="match status" value="1"/>
</dbReference>
<feature type="region of interest" description="Disordered" evidence="2">
    <location>
        <begin position="702"/>
        <end position="727"/>
    </location>
</feature>
<feature type="coiled-coil region" evidence="1">
    <location>
        <begin position="456"/>
        <end position="513"/>
    </location>
</feature>
<evidence type="ECO:0000256" key="1">
    <source>
        <dbReference type="SAM" id="Coils"/>
    </source>
</evidence>
<keyword evidence="1" id="KW-0175">Coiled coil</keyword>
<dbReference type="OrthoDB" id="3149508at2759"/>
<dbReference type="EMBL" id="JACAZI010000001">
    <property type="protein sequence ID" value="KAF7371602.1"/>
    <property type="molecule type" value="Genomic_DNA"/>
</dbReference>
<sequence>MQSRLFPGSTREPRTAYTFTVLKESAMHHLESKRAAYDYLGALMRLTDNSFTADVQNPYENFLRASRVFNYLTLKKRCGQTHGIDQVLPHRPSGNLLVWCPGCPEPGVNSDQNCPHTPHHLRHLNQLQRTLDGNHQCNQFNKNNDPDDVSLCGGKAYFPNHDEYQAYLAKVPTSHKKSTCNYLKVVNSQDKKKFKNMAIIGTVNCQCSHVFVLSCVDMPYGERFANADCALAIAMRQRKPGEKFEFTLRIEAGDIEEVSTYDIACEYLIHLEQRFKDHFPDVAEAVAKMRWGVPALHVQGHQEDCTYRFGTAYMECIGHFHGETAEHYWPEANQLGPIVRQMNNGHRQDTLIHNHGDWNHKTMKLAALLADELILAKSRYIQKRDHFIGLSATFSQHLSRWKAQNRRTRMEKNTLVSVYKHRTSKVPSQQAIFQHMLAQDDNFVSTLIPKNAIAKFMDAGLKIQDLQRQLKDAIREHREHRLVTTQKEVTSRSKKLQEEIQAFRRQQKNIMSEVGDKVAQQASSNPPPAIEDELLYLPSDLTSTERMTLDFIALGLEESRWREGQAFDSLRAIQLIVKGISALHDRKGKNDRGQKDNTRSGTHIRELERRRNLHMESYEAARQGMISLGLDPLSSQFPRLTEADLYMKSVRQKRHVGDSRRPDGLLWQVGGPSGHTTTAKGDSAITVDAINLSFSNPVVGTQMDKRKSVPRAKKTPDVRVAESSDAPEQPAGWLWELGKMGKLSEEQMKEWSNEGDRVQWFRAEAEMQRWQEQVEQKLAELLRTIRSFRTMHTVWTRLAAMQPRGKIGAIAYARQKAAMYQRRMGDGQNLVLSTGYGALLAADANLINFVESERAKEALIVHDRLFMDDADDK</sequence>
<evidence type="ECO:0000313" key="4">
    <source>
        <dbReference type="EMBL" id="KAF7371602.1"/>
    </source>
</evidence>
<name>A0A8H6Z6F3_9AGAR</name>
<evidence type="ECO:0000259" key="3">
    <source>
        <dbReference type="Pfam" id="PF18803"/>
    </source>
</evidence>
<proteinExistence type="predicted"/>
<dbReference type="InterPro" id="IPR041457">
    <property type="entry name" value="CxC2_KDZ-assoc"/>
</dbReference>
<dbReference type="Proteomes" id="UP000620124">
    <property type="component" value="Unassembled WGS sequence"/>
</dbReference>
<dbReference type="InterPro" id="IPR040521">
    <property type="entry name" value="KDZ"/>
</dbReference>
<feature type="region of interest" description="Disordered" evidence="2">
    <location>
        <begin position="585"/>
        <end position="611"/>
    </location>
</feature>
<gene>
    <name evidence="4" type="ORF">MVEN_00015600</name>
</gene>
<feature type="domain" description="CxC2-like cysteine cluster KDZ transposase-associated" evidence="3">
    <location>
        <begin position="1"/>
        <end position="50"/>
    </location>
</feature>
<evidence type="ECO:0000313" key="5">
    <source>
        <dbReference type="Proteomes" id="UP000620124"/>
    </source>
</evidence>
<evidence type="ECO:0000256" key="2">
    <source>
        <dbReference type="SAM" id="MobiDB-lite"/>
    </source>
</evidence>
<dbReference type="Pfam" id="PF18758">
    <property type="entry name" value="KDZ"/>
    <property type="match status" value="1"/>
</dbReference>
<comment type="caution">
    <text evidence="4">The sequence shown here is derived from an EMBL/GenBank/DDBJ whole genome shotgun (WGS) entry which is preliminary data.</text>
</comment>